<protein>
    <submittedName>
        <fullName evidence="1">Uncharacterized protein</fullName>
    </submittedName>
</protein>
<dbReference type="Proteomes" id="UP000295601">
    <property type="component" value="Unassembled WGS sequence"/>
</dbReference>
<dbReference type="AlphaFoldDB" id="A0A4R6RSL4"/>
<keyword evidence="2" id="KW-1185">Reference proteome</keyword>
<sequence length="71" mass="7390">MYSSPPFGTATRRVHLEPLSNLVALSSRRLSGLPGTAPEAAPTQASNPTVTATRNLLRSLSSIGIAGVFLL</sequence>
<organism evidence="1 2">
    <name type="scientific">Leucobacter luti</name>
    <dbReference type="NCBI Taxonomy" id="340320"/>
    <lineage>
        <taxon>Bacteria</taxon>
        <taxon>Bacillati</taxon>
        <taxon>Actinomycetota</taxon>
        <taxon>Actinomycetes</taxon>
        <taxon>Micrococcales</taxon>
        <taxon>Microbacteriaceae</taxon>
        <taxon>Leucobacter</taxon>
    </lineage>
</organism>
<accession>A0A4R6RSL4</accession>
<name>A0A4R6RSL4_9MICO</name>
<evidence type="ECO:0000313" key="1">
    <source>
        <dbReference type="EMBL" id="TDP89734.1"/>
    </source>
</evidence>
<reference evidence="1 2" key="1">
    <citation type="submission" date="2019-03" db="EMBL/GenBank/DDBJ databases">
        <title>Genomic analyses of the natural microbiome of Caenorhabditis elegans.</title>
        <authorList>
            <person name="Samuel B."/>
        </authorList>
    </citation>
    <scope>NUCLEOTIDE SEQUENCE [LARGE SCALE GENOMIC DNA]</scope>
    <source>
        <strain evidence="1 2">JUb18</strain>
    </source>
</reference>
<proteinExistence type="predicted"/>
<evidence type="ECO:0000313" key="2">
    <source>
        <dbReference type="Proteomes" id="UP000295601"/>
    </source>
</evidence>
<dbReference type="EMBL" id="SNYA01000008">
    <property type="protein sequence ID" value="TDP89734.1"/>
    <property type="molecule type" value="Genomic_DNA"/>
</dbReference>
<comment type="caution">
    <text evidence="1">The sequence shown here is derived from an EMBL/GenBank/DDBJ whole genome shotgun (WGS) entry which is preliminary data.</text>
</comment>
<gene>
    <name evidence="1" type="ORF">EDF62_3031</name>
</gene>